<evidence type="ECO:0000313" key="1">
    <source>
        <dbReference type="EMBL" id="TFK68445.1"/>
    </source>
</evidence>
<dbReference type="Proteomes" id="UP000308600">
    <property type="component" value="Unassembled WGS sequence"/>
</dbReference>
<dbReference type="EMBL" id="ML208352">
    <property type="protein sequence ID" value="TFK68445.1"/>
    <property type="molecule type" value="Genomic_DNA"/>
</dbReference>
<gene>
    <name evidence="1" type="ORF">BDN72DRAFT_841834</name>
</gene>
<name>A0ACD3ARV4_9AGAR</name>
<organism evidence="1 2">
    <name type="scientific">Pluteus cervinus</name>
    <dbReference type="NCBI Taxonomy" id="181527"/>
    <lineage>
        <taxon>Eukaryota</taxon>
        <taxon>Fungi</taxon>
        <taxon>Dikarya</taxon>
        <taxon>Basidiomycota</taxon>
        <taxon>Agaricomycotina</taxon>
        <taxon>Agaricomycetes</taxon>
        <taxon>Agaricomycetidae</taxon>
        <taxon>Agaricales</taxon>
        <taxon>Pluteineae</taxon>
        <taxon>Pluteaceae</taxon>
        <taxon>Pluteus</taxon>
    </lineage>
</organism>
<keyword evidence="2" id="KW-1185">Reference proteome</keyword>
<proteinExistence type="predicted"/>
<reference evidence="1 2" key="1">
    <citation type="journal article" date="2019" name="Nat. Ecol. Evol.">
        <title>Megaphylogeny resolves global patterns of mushroom evolution.</title>
        <authorList>
            <person name="Varga T."/>
            <person name="Krizsan K."/>
            <person name="Foldi C."/>
            <person name="Dima B."/>
            <person name="Sanchez-Garcia M."/>
            <person name="Sanchez-Ramirez S."/>
            <person name="Szollosi G.J."/>
            <person name="Szarkandi J.G."/>
            <person name="Papp V."/>
            <person name="Albert L."/>
            <person name="Andreopoulos W."/>
            <person name="Angelini C."/>
            <person name="Antonin V."/>
            <person name="Barry K.W."/>
            <person name="Bougher N.L."/>
            <person name="Buchanan P."/>
            <person name="Buyck B."/>
            <person name="Bense V."/>
            <person name="Catcheside P."/>
            <person name="Chovatia M."/>
            <person name="Cooper J."/>
            <person name="Damon W."/>
            <person name="Desjardin D."/>
            <person name="Finy P."/>
            <person name="Geml J."/>
            <person name="Haridas S."/>
            <person name="Hughes K."/>
            <person name="Justo A."/>
            <person name="Karasinski D."/>
            <person name="Kautmanova I."/>
            <person name="Kiss B."/>
            <person name="Kocsube S."/>
            <person name="Kotiranta H."/>
            <person name="LaButti K.M."/>
            <person name="Lechner B.E."/>
            <person name="Liimatainen K."/>
            <person name="Lipzen A."/>
            <person name="Lukacs Z."/>
            <person name="Mihaltcheva S."/>
            <person name="Morgado L.N."/>
            <person name="Niskanen T."/>
            <person name="Noordeloos M.E."/>
            <person name="Ohm R.A."/>
            <person name="Ortiz-Santana B."/>
            <person name="Ovrebo C."/>
            <person name="Racz N."/>
            <person name="Riley R."/>
            <person name="Savchenko A."/>
            <person name="Shiryaev A."/>
            <person name="Soop K."/>
            <person name="Spirin V."/>
            <person name="Szebenyi C."/>
            <person name="Tomsovsky M."/>
            <person name="Tulloss R.E."/>
            <person name="Uehling J."/>
            <person name="Grigoriev I.V."/>
            <person name="Vagvolgyi C."/>
            <person name="Papp T."/>
            <person name="Martin F.M."/>
            <person name="Miettinen O."/>
            <person name="Hibbett D.S."/>
            <person name="Nagy L.G."/>
        </authorList>
    </citation>
    <scope>NUCLEOTIDE SEQUENCE [LARGE SCALE GENOMIC DNA]</scope>
    <source>
        <strain evidence="1 2">NL-1719</strain>
    </source>
</reference>
<accession>A0ACD3ARV4</accession>
<sequence length="161" mass="18066">MSAQLEQAVAALMYSGTPIAVHTVLMTYLRISGFSTICHDAIVAFEHALDKHGDQPTSYYTAAIIMVRDQYWFDKVGQIEEEHRHSRGRCTCTEDELKQRVSRSVSTCDAEVSTSPEQRQRRRTRGKRSKNRASASPSESQSPSPKLSFASIPHLPRTPSQ</sequence>
<evidence type="ECO:0000313" key="2">
    <source>
        <dbReference type="Proteomes" id="UP000308600"/>
    </source>
</evidence>
<protein>
    <submittedName>
        <fullName evidence="1">Uncharacterized protein</fullName>
    </submittedName>
</protein>